<feature type="compositionally biased region" description="Basic and acidic residues" evidence="2">
    <location>
        <begin position="294"/>
        <end position="303"/>
    </location>
</feature>
<gene>
    <name evidence="4" type="ORF">VaNZ11_009463</name>
</gene>
<sequence length="1070" mass="115762">MKFSKKRDLSILQMNYIGIQSILLLVLLVHFSQASDDESSEQSGFYVRDAAQRPFLALKDTIYASSKEIQQFNEQMFDVAAIAYHLFGAAASLSQVQGSSNALLPYLTPTILRLYTSRPQRATSALFQQLYELSNSLLGSAPIPKACPYDLYIALREVFAWVRDNIALQLQEVPGQPLASVLWPNMTKYPDLELTAAVADALADPAKLGETAMLISGSCGLAAGDFAALVPTISVVLKKLHADLPLLQDVANMMYKANYGAEQRNGNSFENLLSSHRRVLASTLSQPGALDVDTTLHDDERHNSLSSSGSMEDIDAKQQTDDASSSDDDLRSDDLRSLRRLLLTSTNSFYSMPPNTFTPAAPAKLPALLVPLVFHIMLYQDSNGTIGPAQYDQAPAFIDRMVRQLNLMSKPTNIQFFVKEVRSDPDKYPGLRLSSRYTWINTPLCMGSSCLDDPAFISPLLSDWPRSINIFVASESYMIYGILGYAFVPTSDVYPDSGHVFMTWDCVSSSGYNSDVLYNHGANVLLHEIFHHLGLSHPFGSSSSDYSCNDDDYVIDTPVTYGTLNSSILSAAAKYCVDVFWAKYGGDWNVAYQRMASGLGIPETDMNAWADSCPGNPGYDELGNYMTYNTPVCFAALGHLTRGQAERAHYVTAEINPILYAWGQYYAATAVPPPPQSSPPPSPYINICNVSINNCPCKSSWSYAGQSYSGCGAILTTSDRLWCAVESSSCPSCSRNYYSWQTCYQACNWAATPQRCGVSLRPGTRLPPPLRPNPPRSPSPPPAPPPPPPRAVPAACKVSASGCPCRSTWYQDGKGPASYCSRLNGSSTLWCQVTPACTDYATNPYQQCASSLTASQCSSSNGYNSVAFKGNLTIYYTCDFVQSVGTTASSLVRDLESELERIFNISHRSVVITDLGCGSTTTYTTAKYVANFLAAGESDPKVAYAAVVNVKDLISSSFTSMWGSVVSSGQEQDNVPPVGAPLVDALTPVGALVVNKSTSSQLKGRSLSVPAIVGISVAGVVVVLATITAMVVMIRIKRRKSARLAAVPPSDTAAPAGSSSFRVNQVVPTS</sequence>
<keyword evidence="3" id="KW-1133">Transmembrane helix</keyword>
<feature type="region of interest" description="Disordered" evidence="2">
    <location>
        <begin position="1047"/>
        <end position="1070"/>
    </location>
</feature>
<accession>A0ABQ5S8R3</accession>
<protein>
    <recommendedName>
        <fullName evidence="6">Peptidase M43 pregnancy-associated plasma-A domain-containing protein</fullName>
    </recommendedName>
</protein>
<proteinExistence type="inferred from homology"/>
<organism evidence="4 5">
    <name type="scientific">Volvox africanus</name>
    <dbReference type="NCBI Taxonomy" id="51714"/>
    <lineage>
        <taxon>Eukaryota</taxon>
        <taxon>Viridiplantae</taxon>
        <taxon>Chlorophyta</taxon>
        <taxon>core chlorophytes</taxon>
        <taxon>Chlorophyceae</taxon>
        <taxon>CS clade</taxon>
        <taxon>Chlamydomonadales</taxon>
        <taxon>Volvocaceae</taxon>
        <taxon>Volvox</taxon>
    </lineage>
</organism>
<dbReference type="EMBL" id="BSDZ01000026">
    <property type="protein sequence ID" value="GLI65833.1"/>
    <property type="molecule type" value="Genomic_DNA"/>
</dbReference>
<feature type="compositionally biased region" description="Pro residues" evidence="2">
    <location>
        <begin position="765"/>
        <end position="790"/>
    </location>
</feature>
<keyword evidence="3" id="KW-0812">Transmembrane</keyword>
<evidence type="ECO:0008006" key="6">
    <source>
        <dbReference type="Google" id="ProtNLM"/>
    </source>
</evidence>
<feature type="compositionally biased region" description="Polar residues" evidence="2">
    <location>
        <begin position="1057"/>
        <end position="1070"/>
    </location>
</feature>
<keyword evidence="5" id="KW-1185">Reference proteome</keyword>
<name>A0ABQ5S8R3_9CHLO</name>
<comment type="similarity">
    <text evidence="1">Belongs to the peptidase M43B family.</text>
</comment>
<feature type="region of interest" description="Disordered" evidence="2">
    <location>
        <begin position="290"/>
        <end position="331"/>
    </location>
</feature>
<dbReference type="Proteomes" id="UP001165090">
    <property type="component" value="Unassembled WGS sequence"/>
</dbReference>
<evidence type="ECO:0000313" key="4">
    <source>
        <dbReference type="EMBL" id="GLI65833.1"/>
    </source>
</evidence>
<evidence type="ECO:0000256" key="3">
    <source>
        <dbReference type="SAM" id="Phobius"/>
    </source>
</evidence>
<evidence type="ECO:0000256" key="1">
    <source>
        <dbReference type="ARBA" id="ARBA00008721"/>
    </source>
</evidence>
<comment type="caution">
    <text evidence="4">The sequence shown here is derived from an EMBL/GenBank/DDBJ whole genome shotgun (WGS) entry which is preliminary data.</text>
</comment>
<dbReference type="Gene3D" id="3.40.390.10">
    <property type="entry name" value="Collagenase (Catalytic Domain)"/>
    <property type="match status" value="1"/>
</dbReference>
<evidence type="ECO:0000313" key="5">
    <source>
        <dbReference type="Proteomes" id="UP001165090"/>
    </source>
</evidence>
<keyword evidence="3" id="KW-0472">Membrane</keyword>
<reference evidence="4 5" key="1">
    <citation type="journal article" date="2023" name="IScience">
        <title>Expanded male sex-determining region conserved during the evolution of homothallism in the green alga Volvox.</title>
        <authorList>
            <person name="Yamamoto K."/>
            <person name="Matsuzaki R."/>
            <person name="Mahakham W."/>
            <person name="Heman W."/>
            <person name="Sekimoto H."/>
            <person name="Kawachi M."/>
            <person name="Minakuchi Y."/>
            <person name="Toyoda A."/>
            <person name="Nozaki H."/>
        </authorList>
    </citation>
    <scope>NUCLEOTIDE SEQUENCE [LARGE SCALE GENOMIC DNA]</scope>
    <source>
        <strain evidence="4 5">NIES-4468</strain>
    </source>
</reference>
<feature type="region of interest" description="Disordered" evidence="2">
    <location>
        <begin position="762"/>
        <end position="790"/>
    </location>
</feature>
<dbReference type="InterPro" id="IPR024079">
    <property type="entry name" value="MetalloPept_cat_dom_sf"/>
</dbReference>
<dbReference type="PANTHER" id="PTHR47466:SF1">
    <property type="entry name" value="METALLOPROTEASE MEP1 (AFU_ORTHOLOGUE AFUA_1G07730)-RELATED"/>
    <property type="match status" value="1"/>
</dbReference>
<evidence type="ECO:0000256" key="2">
    <source>
        <dbReference type="SAM" id="MobiDB-lite"/>
    </source>
</evidence>
<dbReference type="SUPFAM" id="SSF55486">
    <property type="entry name" value="Metalloproteases ('zincins'), catalytic domain"/>
    <property type="match status" value="1"/>
</dbReference>
<feature type="transmembrane region" description="Helical" evidence="3">
    <location>
        <begin position="1007"/>
        <end position="1034"/>
    </location>
</feature>
<dbReference type="PANTHER" id="PTHR47466">
    <property type="match status" value="1"/>
</dbReference>